<accession>A0P673</accession>
<reference evidence="1 2" key="1">
    <citation type="submission" date="2006-11" db="EMBL/GenBank/DDBJ databases">
        <authorList>
            <person name="Giovannoni S."/>
            <person name="Vergin K."/>
            <person name="Ferriera S."/>
            <person name="Johnson J."/>
            <person name="Kravitz S."/>
            <person name="Beeson K."/>
            <person name="Sutton G."/>
            <person name="Rogers Y.-H."/>
            <person name="Friedman R."/>
            <person name="Frazier M."/>
            <person name="Venter J.C."/>
        </authorList>
    </citation>
    <scope>NUCLEOTIDE SEQUENCE [LARGE SCALE GENOMIC DNA]</scope>
    <source>
        <strain evidence="1 2">HTCC2181</strain>
    </source>
</reference>
<sequence length="132" mass="14973">MKSRKVQLVVLALGVIGAGYLFFNPWNNASYLCINTISNTKANLNIASYLLRGQEVTFKNRIFGLNECAALPAITCKMSTDEDNVELLVIDTQTGRLQHQWEEYESGRYVYDKTQVIKNMREDSYSCEAFSA</sequence>
<evidence type="ECO:0000313" key="2">
    <source>
        <dbReference type="Proteomes" id="UP000054262"/>
    </source>
</evidence>
<name>A0P673_9PROT</name>
<organism evidence="1 2">
    <name type="scientific">Methylophilales bacterium HTCC2181</name>
    <dbReference type="NCBI Taxonomy" id="383631"/>
    <lineage>
        <taxon>Bacteria</taxon>
        <taxon>Pseudomonadati</taxon>
        <taxon>Pseudomonadota</taxon>
        <taxon>Betaproteobacteria</taxon>
        <taxon>Nitrosomonadales</taxon>
        <taxon>OM43 clade</taxon>
    </lineage>
</organism>
<keyword evidence="2" id="KW-1185">Reference proteome</keyword>
<proteinExistence type="predicted"/>
<dbReference type="EMBL" id="AAUX01000001">
    <property type="protein sequence ID" value="EAV47033.1"/>
    <property type="molecule type" value="Genomic_DNA"/>
</dbReference>
<comment type="caution">
    <text evidence="1">The sequence shown here is derived from an EMBL/GenBank/DDBJ whole genome shotgun (WGS) entry which is preliminary data.</text>
</comment>
<dbReference type="AlphaFoldDB" id="A0P673"/>
<evidence type="ECO:0000313" key="1">
    <source>
        <dbReference type="EMBL" id="EAV47033.1"/>
    </source>
</evidence>
<protein>
    <submittedName>
        <fullName evidence="1">Uncharacterized protein</fullName>
    </submittedName>
</protein>
<gene>
    <name evidence="1" type="ORF">MB2181_03130</name>
</gene>
<dbReference type="Proteomes" id="UP000054262">
    <property type="component" value="Unassembled WGS sequence"/>
</dbReference>